<sequence length="183" mass="20798">KRVKLLTFLFFLVIGAVVFLALPPLVFCIFENWSYREGVYYAFITLSTIGFGDYVVGADPHRTFHRFYRALVAIWILFGIAWLALLFNLLTVFMEDTEKKISEIKNKKKAAKEKMNFKYDANANSSSENVSILSGSETGVRKGAQKPLKQQESSHVDLKLIASDHDQEETKPEPEKNTGQETP</sequence>
<dbReference type="GO" id="GO:0022841">
    <property type="term" value="F:potassium ion leak channel activity"/>
    <property type="evidence" value="ECO:0007669"/>
    <property type="project" value="TreeGrafter"/>
</dbReference>
<dbReference type="AlphaFoldDB" id="A0A401Q0U9"/>
<dbReference type="GO" id="GO:0005886">
    <property type="term" value="C:plasma membrane"/>
    <property type="evidence" value="ECO:0007669"/>
    <property type="project" value="TreeGrafter"/>
</dbReference>
<reference evidence="12 13" key="1">
    <citation type="journal article" date="2018" name="Nat. Ecol. Evol.">
        <title>Shark genomes provide insights into elasmobranch evolution and the origin of vertebrates.</title>
        <authorList>
            <person name="Hara Y"/>
            <person name="Yamaguchi K"/>
            <person name="Onimaru K"/>
            <person name="Kadota M"/>
            <person name="Koyanagi M"/>
            <person name="Keeley SD"/>
            <person name="Tatsumi K"/>
            <person name="Tanaka K"/>
            <person name="Motone F"/>
            <person name="Kageyama Y"/>
            <person name="Nozu R"/>
            <person name="Adachi N"/>
            <person name="Nishimura O"/>
            <person name="Nakagawa R"/>
            <person name="Tanegashima C"/>
            <person name="Kiyatake I"/>
            <person name="Matsumoto R"/>
            <person name="Murakumo K"/>
            <person name="Nishida K"/>
            <person name="Terakita A"/>
            <person name="Kuratani S"/>
            <person name="Sato K"/>
            <person name="Hyodo S Kuraku.S."/>
        </authorList>
    </citation>
    <scope>NUCLEOTIDE SEQUENCE [LARGE SCALE GENOMIC DNA]</scope>
</reference>
<keyword evidence="3 10" id="KW-0812">Transmembrane</keyword>
<dbReference type="Pfam" id="PF07885">
    <property type="entry name" value="Ion_trans_2"/>
    <property type="match status" value="1"/>
</dbReference>
<dbReference type="SUPFAM" id="SSF81324">
    <property type="entry name" value="Voltage-gated potassium channels"/>
    <property type="match status" value="1"/>
</dbReference>
<organism evidence="12 13">
    <name type="scientific">Scyliorhinus torazame</name>
    <name type="common">Cloudy catshark</name>
    <name type="synonym">Catulus torazame</name>
    <dbReference type="NCBI Taxonomy" id="75743"/>
    <lineage>
        <taxon>Eukaryota</taxon>
        <taxon>Metazoa</taxon>
        <taxon>Chordata</taxon>
        <taxon>Craniata</taxon>
        <taxon>Vertebrata</taxon>
        <taxon>Chondrichthyes</taxon>
        <taxon>Elasmobranchii</taxon>
        <taxon>Galeomorphii</taxon>
        <taxon>Galeoidea</taxon>
        <taxon>Carcharhiniformes</taxon>
        <taxon>Scyliorhinidae</taxon>
        <taxon>Scyliorhinus</taxon>
    </lineage>
</organism>
<dbReference type="GO" id="GO:0015271">
    <property type="term" value="F:outward rectifier potassium channel activity"/>
    <property type="evidence" value="ECO:0007669"/>
    <property type="project" value="TreeGrafter"/>
</dbReference>
<evidence type="ECO:0000256" key="9">
    <source>
        <dbReference type="SAM" id="MobiDB-lite"/>
    </source>
</evidence>
<evidence type="ECO:0000256" key="2">
    <source>
        <dbReference type="ARBA" id="ARBA00022448"/>
    </source>
</evidence>
<dbReference type="InterPro" id="IPR013099">
    <property type="entry name" value="K_chnl_dom"/>
</dbReference>
<dbReference type="PANTHER" id="PTHR11003:SF350">
    <property type="entry name" value="POTASSIUM CHANNEL DOMAIN-CONTAINING PROTEIN"/>
    <property type="match status" value="1"/>
</dbReference>
<evidence type="ECO:0000256" key="5">
    <source>
        <dbReference type="ARBA" id="ARBA00022989"/>
    </source>
</evidence>
<name>A0A401Q0U9_SCYTO</name>
<keyword evidence="5 10" id="KW-1133">Transmembrane helix</keyword>
<evidence type="ECO:0000313" key="13">
    <source>
        <dbReference type="Proteomes" id="UP000288216"/>
    </source>
</evidence>
<keyword evidence="8" id="KW-0407">Ion channel</keyword>
<keyword evidence="2" id="KW-0813">Transport</keyword>
<keyword evidence="6" id="KW-0406">Ion transport</keyword>
<feature type="compositionally biased region" description="Basic and acidic residues" evidence="9">
    <location>
        <begin position="152"/>
        <end position="183"/>
    </location>
</feature>
<dbReference type="Gene3D" id="1.10.287.70">
    <property type="match status" value="1"/>
</dbReference>
<dbReference type="STRING" id="75743.A0A401Q0U9"/>
<proteinExistence type="predicted"/>
<evidence type="ECO:0000256" key="10">
    <source>
        <dbReference type="SAM" id="Phobius"/>
    </source>
</evidence>
<dbReference type="Proteomes" id="UP000288216">
    <property type="component" value="Unassembled WGS sequence"/>
</dbReference>
<evidence type="ECO:0000256" key="7">
    <source>
        <dbReference type="ARBA" id="ARBA00023136"/>
    </source>
</evidence>
<dbReference type="OMA" id="CIFENWS"/>
<gene>
    <name evidence="12" type="ORF">scyTo_0020743</name>
</gene>
<keyword evidence="13" id="KW-1185">Reference proteome</keyword>
<comment type="subcellular location">
    <subcellularLocation>
        <location evidence="1">Membrane</location>
        <topology evidence="1">Multi-pass membrane protein</topology>
    </subcellularLocation>
</comment>
<evidence type="ECO:0000256" key="4">
    <source>
        <dbReference type="ARBA" id="ARBA00022958"/>
    </source>
</evidence>
<evidence type="ECO:0000313" key="12">
    <source>
        <dbReference type="EMBL" id="GCB79049.1"/>
    </source>
</evidence>
<evidence type="ECO:0000256" key="1">
    <source>
        <dbReference type="ARBA" id="ARBA00004141"/>
    </source>
</evidence>
<dbReference type="OrthoDB" id="297496at2759"/>
<evidence type="ECO:0000259" key="11">
    <source>
        <dbReference type="Pfam" id="PF07885"/>
    </source>
</evidence>
<feature type="compositionally biased region" description="Polar residues" evidence="9">
    <location>
        <begin position="124"/>
        <end position="137"/>
    </location>
</feature>
<evidence type="ECO:0000256" key="6">
    <source>
        <dbReference type="ARBA" id="ARBA00023065"/>
    </source>
</evidence>
<feature type="region of interest" description="Disordered" evidence="9">
    <location>
        <begin position="124"/>
        <end position="183"/>
    </location>
</feature>
<comment type="caution">
    <text evidence="12">The sequence shown here is derived from an EMBL/GenBank/DDBJ whole genome shotgun (WGS) entry which is preliminary data.</text>
</comment>
<keyword evidence="7 10" id="KW-0472">Membrane</keyword>
<protein>
    <recommendedName>
        <fullName evidence="11">Potassium channel domain-containing protein</fullName>
    </recommendedName>
</protein>
<feature type="non-terminal residue" evidence="12">
    <location>
        <position position="1"/>
    </location>
</feature>
<dbReference type="PANTHER" id="PTHR11003">
    <property type="entry name" value="POTASSIUM CHANNEL, SUBFAMILY K"/>
    <property type="match status" value="1"/>
</dbReference>
<evidence type="ECO:0000256" key="8">
    <source>
        <dbReference type="ARBA" id="ARBA00023303"/>
    </source>
</evidence>
<dbReference type="InterPro" id="IPR003280">
    <property type="entry name" value="2pore_dom_K_chnl"/>
</dbReference>
<feature type="transmembrane region" description="Helical" evidence="10">
    <location>
        <begin position="68"/>
        <end position="94"/>
    </location>
</feature>
<dbReference type="EMBL" id="BFAA01017217">
    <property type="protein sequence ID" value="GCB79049.1"/>
    <property type="molecule type" value="Genomic_DNA"/>
</dbReference>
<evidence type="ECO:0000256" key="3">
    <source>
        <dbReference type="ARBA" id="ARBA00022692"/>
    </source>
</evidence>
<feature type="transmembrane region" description="Helical" evidence="10">
    <location>
        <begin position="38"/>
        <end position="56"/>
    </location>
</feature>
<accession>A0A401Q0U9</accession>
<feature type="domain" description="Potassium channel" evidence="11">
    <location>
        <begin position="8"/>
        <end position="95"/>
    </location>
</feature>
<keyword evidence="4" id="KW-0630">Potassium</keyword>
<dbReference type="GO" id="GO:0030322">
    <property type="term" value="P:stabilization of membrane potential"/>
    <property type="evidence" value="ECO:0007669"/>
    <property type="project" value="TreeGrafter"/>
</dbReference>